<dbReference type="REBASE" id="218150">
    <property type="entry name" value="M.SspJPD1ORF2689P"/>
</dbReference>
<dbReference type="SUPFAM" id="SSF53335">
    <property type="entry name" value="S-adenosyl-L-methionine-dependent methyltransferases"/>
    <property type="match status" value="1"/>
</dbReference>
<dbReference type="InterPro" id="IPR052916">
    <property type="entry name" value="Type-I_RE_MTase_Subunit"/>
</dbReference>
<dbReference type="PANTHER" id="PTHR42998">
    <property type="entry name" value="TYPE I RESTRICTION ENZYME HINDVIIP M PROTEIN-RELATED"/>
    <property type="match status" value="1"/>
</dbReference>
<proteinExistence type="inferred from homology"/>
<name>A0A290HZJ6_9BACT</name>
<feature type="domain" description="DNA methylase adenine-specific" evidence="2">
    <location>
        <begin position="1"/>
        <end position="144"/>
    </location>
</feature>
<evidence type="ECO:0000256" key="1">
    <source>
        <dbReference type="ARBA" id="ARBA00006594"/>
    </source>
</evidence>
<dbReference type="Gene3D" id="3.40.50.150">
    <property type="entry name" value="Vaccinia Virus protein VP39"/>
    <property type="match status" value="1"/>
</dbReference>
<dbReference type="InterPro" id="IPR029063">
    <property type="entry name" value="SAM-dependent_MTases_sf"/>
</dbReference>
<evidence type="ECO:0000259" key="2">
    <source>
        <dbReference type="Pfam" id="PF02384"/>
    </source>
</evidence>
<reference evidence="4" key="1">
    <citation type="submission" date="2017-09" db="EMBL/GenBank/DDBJ databases">
        <title>The complete genome of Sulfurospirillum sp. JPD-1.</title>
        <authorList>
            <person name="Goris T."/>
        </authorList>
    </citation>
    <scope>NUCLEOTIDE SEQUENCE [LARGE SCALE GENOMIC DNA]</scope>
    <source>
        <strain evidence="4">JPD-1</strain>
    </source>
</reference>
<dbReference type="PANTHER" id="PTHR42998:SF1">
    <property type="entry name" value="TYPE I RESTRICTION ENZYME HINDI METHYLASE SUBUNIT"/>
    <property type="match status" value="1"/>
</dbReference>
<dbReference type="GO" id="GO:0003677">
    <property type="term" value="F:DNA binding"/>
    <property type="evidence" value="ECO:0007669"/>
    <property type="project" value="InterPro"/>
</dbReference>
<dbReference type="GO" id="GO:0008170">
    <property type="term" value="F:N-methyltransferase activity"/>
    <property type="evidence" value="ECO:0007669"/>
    <property type="project" value="InterPro"/>
</dbReference>
<protein>
    <recommendedName>
        <fullName evidence="2">DNA methylase adenine-specific domain-containing protein</fullName>
    </recommendedName>
</protein>
<organism evidence="3 4">
    <name type="scientific">Sulfurospirillum diekertiae</name>
    <dbReference type="NCBI Taxonomy" id="1854492"/>
    <lineage>
        <taxon>Bacteria</taxon>
        <taxon>Pseudomonadati</taxon>
        <taxon>Campylobacterota</taxon>
        <taxon>Epsilonproteobacteria</taxon>
        <taxon>Campylobacterales</taxon>
        <taxon>Sulfurospirillaceae</taxon>
        <taxon>Sulfurospirillum</taxon>
    </lineage>
</organism>
<dbReference type="AlphaFoldDB" id="A0A290HZJ6"/>
<dbReference type="InterPro" id="IPR003356">
    <property type="entry name" value="DNA_methylase_A-5"/>
</dbReference>
<evidence type="ECO:0000313" key="3">
    <source>
        <dbReference type="EMBL" id="ATB70779.1"/>
    </source>
</evidence>
<evidence type="ECO:0000313" key="4">
    <source>
        <dbReference type="Proteomes" id="UP000217349"/>
    </source>
</evidence>
<dbReference type="Pfam" id="PF02384">
    <property type="entry name" value="N6_Mtase"/>
    <property type="match status" value="1"/>
</dbReference>
<gene>
    <name evidence="3" type="ORF">SJPD1_2690</name>
</gene>
<dbReference type="Proteomes" id="UP000217349">
    <property type="component" value="Chromosome"/>
</dbReference>
<sequence length="147" mass="16481">MVSKLSQNGIAGFVLAKGSLTSNSSNEGEIRKQLIENNLIDCIVNLPAKLFFNTQIPACLWFIKKNKKTNDILFIDARNVGHLINRRNKDFSEADIAQIASTYHKWKLGENYEDIKGFCKSASIEEVLTLGYALTPGRYVGLEDKIN</sequence>
<dbReference type="KEGG" id="sulj:SJPD1_2690"/>
<comment type="similarity">
    <text evidence="1">Belongs to the N(4)/N(6)-methyltransferase family.</text>
</comment>
<accession>A0A290HZJ6</accession>
<dbReference type="EMBL" id="CP023275">
    <property type="protein sequence ID" value="ATB70779.1"/>
    <property type="molecule type" value="Genomic_DNA"/>
</dbReference>